<reference evidence="2" key="1">
    <citation type="submission" date="2022-09" db="EMBL/GenBank/DDBJ databases">
        <title>Fusarium specimens isolated from Avocado Roots.</title>
        <authorList>
            <person name="Stajich J."/>
            <person name="Roper C."/>
            <person name="Heimlech-Rivalta G."/>
        </authorList>
    </citation>
    <scope>NUCLEOTIDE SEQUENCE</scope>
    <source>
        <strain evidence="2">CF00136</strain>
    </source>
</reference>
<dbReference type="InterPro" id="IPR027796">
    <property type="entry name" value="OTT_1508_deam-like"/>
</dbReference>
<dbReference type="Proteomes" id="UP001152049">
    <property type="component" value="Unassembled WGS sequence"/>
</dbReference>
<name>A0A9W8SBR6_9HYPO</name>
<evidence type="ECO:0000313" key="2">
    <source>
        <dbReference type="EMBL" id="KAJ4268231.1"/>
    </source>
</evidence>
<feature type="region of interest" description="Disordered" evidence="1">
    <location>
        <begin position="539"/>
        <end position="567"/>
    </location>
</feature>
<dbReference type="EMBL" id="JAOQAZ010000003">
    <property type="protein sequence ID" value="KAJ4268231.1"/>
    <property type="molecule type" value="Genomic_DNA"/>
</dbReference>
<dbReference type="Pfam" id="PF14441">
    <property type="entry name" value="OTT_1508_deam"/>
    <property type="match status" value="1"/>
</dbReference>
<dbReference type="AlphaFoldDB" id="A0A9W8SBR6"/>
<sequence length="659" mass="73554">MSISNPEAECTQNIALLYYLGRIGCRPQRNSIDGCEAVLRTGTGRTLSLQDERLLTSTLAFLSSIRDDPLKIMAVCVEEKKAGLVVMVAANAKDSGNSSPYLDSVKQGFDRIFELLQQASLLSSKSLSSQVLSAIVSMCRSRILSRARIIKRGQKQRIDTILKAVKKEMARFTMNDAKRQFITLSQVLMTEMEAFQKNLTPNSSSTSTSDKHLELIVKTFDDICKIPTLETMLLDQVGPRMEPDLCRGLLNTIKKLAHYHSSACTLTKLAKRNPLFGVEEVSIAIVRLHPSAFIRSPQQKATKGFELGEHLKELKKQHKAKWNIDDLCHELESNKEELRAHYKTETSEPRIHAEIQLIWYLERHPSPKPPRVIASNKDACFLCNAFISCHGKHMIPRTHGKIYPGWRLPSEGLDDARRRFPKELERIAVERVEMMSREGFKKFCNPLESNVSLAVVSVSTGGDDTERLEHLKQTETCPDQNSSGGTIVVPAQESGGPVALTPEPMQPELSSKQQISEVSDDIQSTSEVGSRLDKTISPETYRTRLSSTSTINSKPLAGKSDDTSDSWKQVKKDSTKRIRLSNSLSLHIEYTTSDPCTSQFLKFKARRLSVKDATIALEKGDPIYDLNALTTKGGRLGNCQQIKMRAGAGVYVVDLDEFV</sequence>
<proteinExistence type="predicted"/>
<dbReference type="OrthoDB" id="4851849at2759"/>
<gene>
    <name evidence="2" type="ORF">NW762_002293</name>
</gene>
<evidence type="ECO:0000313" key="3">
    <source>
        <dbReference type="Proteomes" id="UP001152049"/>
    </source>
</evidence>
<evidence type="ECO:0000256" key="1">
    <source>
        <dbReference type="SAM" id="MobiDB-lite"/>
    </source>
</evidence>
<keyword evidence="3" id="KW-1185">Reference proteome</keyword>
<feature type="compositionally biased region" description="Polar residues" evidence="1">
    <location>
        <begin position="539"/>
        <end position="553"/>
    </location>
</feature>
<organism evidence="2 3">
    <name type="scientific">Fusarium torreyae</name>
    <dbReference type="NCBI Taxonomy" id="1237075"/>
    <lineage>
        <taxon>Eukaryota</taxon>
        <taxon>Fungi</taxon>
        <taxon>Dikarya</taxon>
        <taxon>Ascomycota</taxon>
        <taxon>Pezizomycotina</taxon>
        <taxon>Sordariomycetes</taxon>
        <taxon>Hypocreomycetidae</taxon>
        <taxon>Hypocreales</taxon>
        <taxon>Nectriaceae</taxon>
        <taxon>Fusarium</taxon>
    </lineage>
</organism>
<comment type="caution">
    <text evidence="2">The sequence shown here is derived from an EMBL/GenBank/DDBJ whole genome shotgun (WGS) entry which is preliminary data.</text>
</comment>
<protein>
    <submittedName>
        <fullName evidence="2">Uncharacterized protein</fullName>
    </submittedName>
</protein>
<accession>A0A9W8SBR6</accession>